<name>A0AAD4CCA5_ASPNN</name>
<dbReference type="GO" id="GO:0003700">
    <property type="term" value="F:DNA-binding transcription factor activity"/>
    <property type="evidence" value="ECO:0007669"/>
    <property type="project" value="InterPro"/>
</dbReference>
<dbReference type="InterPro" id="IPR007219">
    <property type="entry name" value="XnlR_reg_dom"/>
</dbReference>
<keyword evidence="5" id="KW-0539">Nucleus</keyword>
<evidence type="ECO:0000256" key="1">
    <source>
        <dbReference type="ARBA" id="ARBA00004123"/>
    </source>
</evidence>
<dbReference type="PANTHER" id="PTHR46910">
    <property type="entry name" value="TRANSCRIPTION FACTOR PDR1"/>
    <property type="match status" value="1"/>
</dbReference>
<organism evidence="7 8">
    <name type="scientific">Aspergillus nanangensis</name>
    <dbReference type="NCBI Taxonomy" id="2582783"/>
    <lineage>
        <taxon>Eukaryota</taxon>
        <taxon>Fungi</taxon>
        <taxon>Dikarya</taxon>
        <taxon>Ascomycota</taxon>
        <taxon>Pezizomycotina</taxon>
        <taxon>Eurotiomycetes</taxon>
        <taxon>Eurotiomycetidae</taxon>
        <taxon>Eurotiales</taxon>
        <taxon>Aspergillaceae</taxon>
        <taxon>Aspergillus</taxon>
        <taxon>Aspergillus subgen. Circumdati</taxon>
    </lineage>
</organism>
<evidence type="ECO:0000313" key="8">
    <source>
        <dbReference type="Proteomes" id="UP001194746"/>
    </source>
</evidence>
<evidence type="ECO:0000256" key="4">
    <source>
        <dbReference type="ARBA" id="ARBA00023163"/>
    </source>
</evidence>
<dbReference type="SMART" id="SM00906">
    <property type="entry name" value="Fungal_trans"/>
    <property type="match status" value="1"/>
</dbReference>
<dbReference type="CDD" id="cd12148">
    <property type="entry name" value="fungal_TF_MHR"/>
    <property type="match status" value="1"/>
</dbReference>
<comment type="subcellular location">
    <subcellularLocation>
        <location evidence="1">Nucleus</location>
    </subcellularLocation>
</comment>
<sequence>MYLAGAAVFSFPSPFKFCNGHLALMEESHKLGGPKPLRVRMRKVRLSVRLATTVDDRKSVVKKLRAPLLALHGSKILLHDWIYGDIRTRDLQSIPNLLKYFSQDYQKNITFVFSHLAVEEDLARPETSIEDNISTHVPFPLPAEAETLQIILTFSQCTGQILPLFKDEIEKWLAKSTHLDPCLPEDVATWAALNIVLAMGYALHHLQHPECQQDPFKYKQHLQNALATIPKLTLGAPSSTSVQALFGMAYLLNSNFELPSTHGLLAIAIQQAHTLGIHRADLINHAIEPEQRTRIFWVGYILDKMVCTAQGLGPYEDEANSTVAFPQPNPHNDSLPLFSLLSRLCVIKDRIFKTAYTNADTPLPAPSQSLPTSKAHISPIETLEADLKTWRQSLPPGIESSLQSVDPTYSTRLGTVVLLLTYHHAIIALYRPIYFSIERKGRPRSQPGKIYNRILACVSSGRQTAILMRFYPVYVPLAGRSLLSYVFTSLVILTTYILDDPWGKTVVGDLQLARELSVFIKGLIEASHTVDRGRMDVLMSIFQASRYHIESAERAVRNGHGDHGVQVY</sequence>
<dbReference type="AlphaFoldDB" id="A0AAD4CCA5"/>
<dbReference type="InterPro" id="IPR050987">
    <property type="entry name" value="AtrR-like"/>
</dbReference>
<evidence type="ECO:0000256" key="2">
    <source>
        <dbReference type="ARBA" id="ARBA00023015"/>
    </source>
</evidence>
<keyword evidence="8" id="KW-1185">Reference proteome</keyword>
<evidence type="ECO:0000256" key="5">
    <source>
        <dbReference type="ARBA" id="ARBA00023242"/>
    </source>
</evidence>
<proteinExistence type="predicted"/>
<evidence type="ECO:0000256" key="3">
    <source>
        <dbReference type="ARBA" id="ARBA00023125"/>
    </source>
</evidence>
<accession>A0AAD4CCA5</accession>
<evidence type="ECO:0000313" key="7">
    <source>
        <dbReference type="EMBL" id="KAF9883642.1"/>
    </source>
</evidence>
<dbReference type="EMBL" id="VCAU01000155">
    <property type="protein sequence ID" value="KAF9883642.1"/>
    <property type="molecule type" value="Genomic_DNA"/>
</dbReference>
<comment type="caution">
    <text evidence="7">The sequence shown here is derived from an EMBL/GenBank/DDBJ whole genome shotgun (WGS) entry which is preliminary data.</text>
</comment>
<feature type="domain" description="Xylanolytic transcriptional activator regulatory" evidence="6">
    <location>
        <begin position="261"/>
        <end position="332"/>
    </location>
</feature>
<dbReference type="Proteomes" id="UP001194746">
    <property type="component" value="Unassembled WGS sequence"/>
</dbReference>
<keyword evidence="4" id="KW-0804">Transcription</keyword>
<dbReference type="PANTHER" id="PTHR46910:SF37">
    <property type="entry name" value="ZN(II)2CYS6 TRANSCRIPTION FACTOR (EUROFUNG)"/>
    <property type="match status" value="1"/>
</dbReference>
<gene>
    <name evidence="7" type="ORF">FE257_003114</name>
</gene>
<reference evidence="7" key="2">
    <citation type="submission" date="2020-02" db="EMBL/GenBank/DDBJ databases">
        <authorList>
            <person name="Gilchrist C.L.M."/>
            <person name="Chooi Y.-H."/>
        </authorList>
    </citation>
    <scope>NUCLEOTIDE SEQUENCE</scope>
    <source>
        <strain evidence="7">MST-FP2251</strain>
    </source>
</reference>
<dbReference type="Pfam" id="PF04082">
    <property type="entry name" value="Fungal_trans"/>
    <property type="match status" value="1"/>
</dbReference>
<keyword evidence="3" id="KW-0238">DNA-binding</keyword>
<dbReference type="GO" id="GO:0006351">
    <property type="term" value="P:DNA-templated transcription"/>
    <property type="evidence" value="ECO:0007669"/>
    <property type="project" value="InterPro"/>
</dbReference>
<dbReference type="GO" id="GO:0008270">
    <property type="term" value="F:zinc ion binding"/>
    <property type="evidence" value="ECO:0007669"/>
    <property type="project" value="InterPro"/>
</dbReference>
<reference evidence="7" key="1">
    <citation type="journal article" date="2019" name="Beilstein J. Org. Chem.">
        <title>Nanangenines: drimane sesquiterpenoids as the dominant metabolite cohort of a novel Australian fungus, Aspergillus nanangensis.</title>
        <authorList>
            <person name="Lacey H.J."/>
            <person name="Gilchrist C.L.M."/>
            <person name="Crombie A."/>
            <person name="Kalaitzis J.A."/>
            <person name="Vuong D."/>
            <person name="Rutledge P.J."/>
            <person name="Turner P."/>
            <person name="Pitt J.I."/>
            <person name="Lacey E."/>
            <person name="Chooi Y.H."/>
            <person name="Piggott A.M."/>
        </authorList>
    </citation>
    <scope>NUCLEOTIDE SEQUENCE</scope>
    <source>
        <strain evidence="7">MST-FP2251</strain>
    </source>
</reference>
<evidence type="ECO:0000259" key="6">
    <source>
        <dbReference type="SMART" id="SM00906"/>
    </source>
</evidence>
<dbReference type="GO" id="GO:0003677">
    <property type="term" value="F:DNA binding"/>
    <property type="evidence" value="ECO:0007669"/>
    <property type="project" value="UniProtKB-KW"/>
</dbReference>
<keyword evidence="2" id="KW-0805">Transcription regulation</keyword>
<protein>
    <recommendedName>
        <fullName evidence="6">Xylanolytic transcriptional activator regulatory domain-containing protein</fullName>
    </recommendedName>
</protein>
<dbReference type="GO" id="GO:0005634">
    <property type="term" value="C:nucleus"/>
    <property type="evidence" value="ECO:0007669"/>
    <property type="project" value="UniProtKB-SubCell"/>
</dbReference>